<sequence length="294" mass="33635">MFDIIGDIHGYSDQLVVLLRELGYRKKGGAFCHPDRTVLFLGDYINKGPKIKATLEIVKAMADKGSAIPLMGNHEYNSIWDLFRLENESLPADQSFQWEDSLLAFDNHLNEFRYYVDWFKKLPLFYENDYFRAVHACWDPRHIALLREKLSGKALRGELITGATEWSRALTETLNGKDLNLPENTSIQEAGFASGTRIRTKWWEDPAQMSYKDFSVDPVDLPDIPVDLSGIKDWNFYGEGEKPVFFGHYGRAGFSSIIRHNVCCLDFGMGNGGYLAAYRMDQSLKLSNDNLMYV</sequence>
<dbReference type="InterPro" id="IPR050126">
    <property type="entry name" value="Ap4A_hydrolase"/>
</dbReference>
<evidence type="ECO:0000313" key="2">
    <source>
        <dbReference type="EMBL" id="NHE59950.1"/>
    </source>
</evidence>
<dbReference type="InterPro" id="IPR029052">
    <property type="entry name" value="Metallo-depent_PP-like"/>
</dbReference>
<dbReference type="SUPFAM" id="SSF56300">
    <property type="entry name" value="Metallo-dependent phosphatases"/>
    <property type="match status" value="1"/>
</dbReference>
<keyword evidence="3" id="KW-1185">Reference proteome</keyword>
<accession>A0ABX0HF51</accession>
<dbReference type="EMBL" id="JAANYN010000021">
    <property type="protein sequence ID" value="NHE59950.1"/>
    <property type="molecule type" value="Genomic_DNA"/>
</dbReference>
<proteinExistence type="predicted"/>
<evidence type="ECO:0000259" key="1">
    <source>
        <dbReference type="Pfam" id="PF00149"/>
    </source>
</evidence>
<name>A0ABX0HF51_9BACT</name>
<dbReference type="Pfam" id="PF00149">
    <property type="entry name" value="Metallophos"/>
    <property type="match status" value="1"/>
</dbReference>
<dbReference type="Proteomes" id="UP000649799">
    <property type="component" value="Unassembled WGS sequence"/>
</dbReference>
<comment type="caution">
    <text evidence="2">The sequence shown here is derived from an EMBL/GenBank/DDBJ whole genome shotgun (WGS) entry which is preliminary data.</text>
</comment>
<feature type="domain" description="Calcineurin-like phosphoesterase" evidence="1">
    <location>
        <begin position="3"/>
        <end position="126"/>
    </location>
</feature>
<protein>
    <submittedName>
        <fullName evidence="2">Phosphoesterase</fullName>
    </submittedName>
</protein>
<dbReference type="PANTHER" id="PTHR42850:SF7">
    <property type="entry name" value="BIS(5'-NUCLEOSYL)-TETRAPHOSPHATASE PRPE [ASYMMETRICAL]"/>
    <property type="match status" value="1"/>
</dbReference>
<organism evidence="2 3">
    <name type="scientific">Cyclobacterium plantarum</name>
    <dbReference type="NCBI Taxonomy" id="2716263"/>
    <lineage>
        <taxon>Bacteria</taxon>
        <taxon>Pseudomonadati</taxon>
        <taxon>Bacteroidota</taxon>
        <taxon>Cytophagia</taxon>
        <taxon>Cytophagales</taxon>
        <taxon>Cyclobacteriaceae</taxon>
        <taxon>Cyclobacterium</taxon>
    </lineage>
</organism>
<dbReference type="Gene3D" id="3.60.21.10">
    <property type="match status" value="1"/>
</dbReference>
<reference evidence="2 3" key="1">
    <citation type="submission" date="2020-03" db="EMBL/GenBank/DDBJ databases">
        <title>Cyclobacterium plantarum sp. nov., a marine bacterium isolated from a coastal-marine wetland.</title>
        <authorList>
            <person name="Sanchez-Porro C."/>
            <person name="Ventosa A."/>
            <person name="Amoozegar M."/>
        </authorList>
    </citation>
    <scope>NUCLEOTIDE SEQUENCE [LARGE SCALE GENOMIC DNA]</scope>
    <source>
        <strain evidence="2 3">GBPx2</strain>
    </source>
</reference>
<dbReference type="InterPro" id="IPR004843">
    <property type="entry name" value="Calcineurin-like_PHP"/>
</dbReference>
<dbReference type="PANTHER" id="PTHR42850">
    <property type="entry name" value="METALLOPHOSPHOESTERASE"/>
    <property type="match status" value="1"/>
</dbReference>
<dbReference type="RefSeq" id="WP_166151835.1">
    <property type="nucleotide sequence ID" value="NZ_JAANYN010000021.1"/>
</dbReference>
<gene>
    <name evidence="2" type="ORF">G9Q97_24365</name>
</gene>
<evidence type="ECO:0000313" key="3">
    <source>
        <dbReference type="Proteomes" id="UP000649799"/>
    </source>
</evidence>